<dbReference type="AlphaFoldDB" id="A0A401Z4K8"/>
<proteinExistence type="predicted"/>
<feature type="domain" description="IraD/Gp25-like" evidence="1">
    <location>
        <begin position="31"/>
        <end position="119"/>
    </location>
</feature>
<evidence type="ECO:0000313" key="2">
    <source>
        <dbReference type="EMBL" id="GCE01789.1"/>
    </source>
</evidence>
<protein>
    <recommendedName>
        <fullName evidence="1">IraD/Gp25-like domain-containing protein</fullName>
    </recommendedName>
</protein>
<evidence type="ECO:0000313" key="3">
    <source>
        <dbReference type="Proteomes" id="UP000286931"/>
    </source>
</evidence>
<comment type="caution">
    <text evidence="2">The sequence shown here is derived from an EMBL/GenBank/DDBJ whole genome shotgun (WGS) entry which is preliminary data.</text>
</comment>
<sequence>MNTDQDDIIGTGWAHPATITRDGRIATADGITDIEQSITLILSTVPGERPMRPEFGCAIHGLVFDPHDAATAAQAETHVRTALERFEPRVDVDDVLVSVDPDRPDVLYLDIRYRPRATNQPRNLVYPFYTAPSAPAPNPGR</sequence>
<dbReference type="InterPro" id="IPR007048">
    <property type="entry name" value="IraD/Gp25-like"/>
</dbReference>
<dbReference type="EMBL" id="BIFH01000053">
    <property type="protein sequence ID" value="GCE01789.1"/>
    <property type="molecule type" value="Genomic_DNA"/>
</dbReference>
<dbReference type="SUPFAM" id="SSF160719">
    <property type="entry name" value="gpW/gp25-like"/>
    <property type="match status" value="1"/>
</dbReference>
<organism evidence="2 3">
    <name type="scientific">Embleya hyalina</name>
    <dbReference type="NCBI Taxonomy" id="516124"/>
    <lineage>
        <taxon>Bacteria</taxon>
        <taxon>Bacillati</taxon>
        <taxon>Actinomycetota</taxon>
        <taxon>Actinomycetes</taxon>
        <taxon>Kitasatosporales</taxon>
        <taxon>Streptomycetaceae</taxon>
        <taxon>Embleya</taxon>
    </lineage>
</organism>
<evidence type="ECO:0000259" key="1">
    <source>
        <dbReference type="Pfam" id="PF04965"/>
    </source>
</evidence>
<dbReference type="RefSeq" id="WP_246127340.1">
    <property type="nucleotide sequence ID" value="NZ_BIFH01000053.1"/>
</dbReference>
<dbReference type="Proteomes" id="UP000286931">
    <property type="component" value="Unassembled WGS sequence"/>
</dbReference>
<accession>A0A401Z4K8</accession>
<name>A0A401Z4K8_9ACTN</name>
<gene>
    <name evidence="2" type="ORF">EHYA_09563</name>
</gene>
<dbReference type="Gene3D" id="3.10.450.40">
    <property type="match status" value="1"/>
</dbReference>
<dbReference type="Pfam" id="PF04965">
    <property type="entry name" value="GPW_gp25"/>
    <property type="match status" value="1"/>
</dbReference>
<reference evidence="2 3" key="1">
    <citation type="submission" date="2018-12" db="EMBL/GenBank/DDBJ databases">
        <title>Draft genome sequence of Embleya hyalina NBRC 13850T.</title>
        <authorList>
            <person name="Komaki H."/>
            <person name="Hosoyama A."/>
            <person name="Kimura A."/>
            <person name="Ichikawa N."/>
            <person name="Tamura T."/>
        </authorList>
    </citation>
    <scope>NUCLEOTIDE SEQUENCE [LARGE SCALE GENOMIC DNA]</scope>
    <source>
        <strain evidence="2 3">NBRC 13850</strain>
    </source>
</reference>
<keyword evidence="3" id="KW-1185">Reference proteome</keyword>